<name>A0A3M0KLS4_HIRRU</name>
<reference evidence="1 2" key="1">
    <citation type="submission" date="2018-07" db="EMBL/GenBank/DDBJ databases">
        <title>A high quality draft genome assembly of the barn swallow (H. rustica rustica).</title>
        <authorList>
            <person name="Formenti G."/>
            <person name="Chiara M."/>
            <person name="Poveda L."/>
            <person name="Francoijs K.-J."/>
            <person name="Bonisoli-Alquati A."/>
            <person name="Canova L."/>
            <person name="Gianfranceschi L."/>
            <person name="Horner D.S."/>
            <person name="Saino N."/>
        </authorList>
    </citation>
    <scope>NUCLEOTIDE SEQUENCE [LARGE SCALE GENOMIC DNA]</scope>
    <source>
        <strain evidence="1">Chelidonia</strain>
        <tissue evidence="1">Blood</tissue>
    </source>
</reference>
<protein>
    <submittedName>
        <fullName evidence="1">Uncharacterized protein</fullName>
    </submittedName>
</protein>
<gene>
    <name evidence="1" type="ORF">DUI87_09123</name>
</gene>
<comment type="caution">
    <text evidence="1">The sequence shown here is derived from an EMBL/GenBank/DDBJ whole genome shotgun (WGS) entry which is preliminary data.</text>
</comment>
<accession>A0A3M0KLS4</accession>
<dbReference type="EMBL" id="QRBI01000105">
    <property type="protein sequence ID" value="RMC14036.1"/>
    <property type="molecule type" value="Genomic_DNA"/>
</dbReference>
<dbReference type="AlphaFoldDB" id="A0A3M0KLS4"/>
<proteinExistence type="predicted"/>
<evidence type="ECO:0000313" key="1">
    <source>
        <dbReference type="EMBL" id="RMC14036.1"/>
    </source>
</evidence>
<organism evidence="1 2">
    <name type="scientific">Hirundo rustica rustica</name>
    <dbReference type="NCBI Taxonomy" id="333673"/>
    <lineage>
        <taxon>Eukaryota</taxon>
        <taxon>Metazoa</taxon>
        <taxon>Chordata</taxon>
        <taxon>Craniata</taxon>
        <taxon>Vertebrata</taxon>
        <taxon>Euteleostomi</taxon>
        <taxon>Archelosauria</taxon>
        <taxon>Archosauria</taxon>
        <taxon>Dinosauria</taxon>
        <taxon>Saurischia</taxon>
        <taxon>Theropoda</taxon>
        <taxon>Coelurosauria</taxon>
        <taxon>Aves</taxon>
        <taxon>Neognathae</taxon>
        <taxon>Neoaves</taxon>
        <taxon>Telluraves</taxon>
        <taxon>Australaves</taxon>
        <taxon>Passeriformes</taxon>
        <taxon>Sylvioidea</taxon>
        <taxon>Hirundinidae</taxon>
        <taxon>Hirundo</taxon>
    </lineage>
</organism>
<evidence type="ECO:0000313" key="2">
    <source>
        <dbReference type="Proteomes" id="UP000269221"/>
    </source>
</evidence>
<dbReference type="Proteomes" id="UP000269221">
    <property type="component" value="Unassembled WGS sequence"/>
</dbReference>
<sequence>MPECGGPSQLVQTLHIEEEWFCPTKATKTVNIPDSRGEDEVPSANSNWNYRKYSGYTIFHGTKDMPTYMYTKTSSKIIAFAPVGYMTLTFPIPVVDLAQLDKIHEDQGDITKDWKKTSITPIHEEIIGPSVK</sequence>
<keyword evidence="2" id="KW-1185">Reference proteome</keyword>